<feature type="compositionally biased region" description="Low complexity" evidence="1">
    <location>
        <begin position="257"/>
        <end position="273"/>
    </location>
</feature>
<evidence type="ECO:0000313" key="4">
    <source>
        <dbReference type="Proteomes" id="UP000799440"/>
    </source>
</evidence>
<organism evidence="3 4">
    <name type="scientific">Sporormia fimetaria CBS 119925</name>
    <dbReference type="NCBI Taxonomy" id="1340428"/>
    <lineage>
        <taxon>Eukaryota</taxon>
        <taxon>Fungi</taxon>
        <taxon>Dikarya</taxon>
        <taxon>Ascomycota</taxon>
        <taxon>Pezizomycotina</taxon>
        <taxon>Dothideomycetes</taxon>
        <taxon>Pleosporomycetidae</taxon>
        <taxon>Pleosporales</taxon>
        <taxon>Sporormiaceae</taxon>
        <taxon>Sporormia</taxon>
    </lineage>
</organism>
<dbReference type="Proteomes" id="UP000799440">
    <property type="component" value="Unassembled WGS sequence"/>
</dbReference>
<sequence>MRVSSTLLLALPAAAVAQDQVPLLDKAKSFWGKITNAVTSAVPAVPIASSPVEAGAAKVAEKVQQRLTMENWREVLTADPTASPPTTQDWVVYIGGDETCFGGFCTNATQAWNQTVALLSVKPNSPNFGFIDCDAEPVFCNSWSIGAPALYFFNIPKPLPDQSAPAPTARYISLRRPANATVADQTERIMKLVVGKEYEQTPPYEGHWHPFTGTLHQYGLAVPVGYILYGFNKMPSWAPMVLISFLSRSFMNKRMNPQPQQQGRAAPAAPAAR</sequence>
<evidence type="ECO:0000256" key="1">
    <source>
        <dbReference type="SAM" id="MobiDB-lite"/>
    </source>
</evidence>
<gene>
    <name evidence="3" type="ORF">M011DRAFT_466133</name>
</gene>
<dbReference type="EMBL" id="MU006567">
    <property type="protein sequence ID" value="KAF2749006.1"/>
    <property type="molecule type" value="Genomic_DNA"/>
</dbReference>
<feature type="chain" id="PRO_5025480068" evidence="2">
    <location>
        <begin position="18"/>
        <end position="273"/>
    </location>
</feature>
<feature type="region of interest" description="Disordered" evidence="1">
    <location>
        <begin position="254"/>
        <end position="273"/>
    </location>
</feature>
<feature type="signal peptide" evidence="2">
    <location>
        <begin position="1"/>
        <end position="17"/>
    </location>
</feature>
<dbReference type="OrthoDB" id="1733656at2759"/>
<keyword evidence="2" id="KW-0732">Signal</keyword>
<evidence type="ECO:0000313" key="3">
    <source>
        <dbReference type="EMBL" id="KAF2749006.1"/>
    </source>
</evidence>
<protein>
    <submittedName>
        <fullName evidence="3">Uncharacterized protein</fullName>
    </submittedName>
</protein>
<name>A0A6A6VGS2_9PLEO</name>
<accession>A0A6A6VGS2</accession>
<evidence type="ECO:0000256" key="2">
    <source>
        <dbReference type="SAM" id="SignalP"/>
    </source>
</evidence>
<proteinExistence type="predicted"/>
<dbReference type="AlphaFoldDB" id="A0A6A6VGS2"/>
<reference evidence="3" key="1">
    <citation type="journal article" date="2020" name="Stud. Mycol.">
        <title>101 Dothideomycetes genomes: a test case for predicting lifestyles and emergence of pathogens.</title>
        <authorList>
            <person name="Haridas S."/>
            <person name="Albert R."/>
            <person name="Binder M."/>
            <person name="Bloem J."/>
            <person name="Labutti K."/>
            <person name="Salamov A."/>
            <person name="Andreopoulos B."/>
            <person name="Baker S."/>
            <person name="Barry K."/>
            <person name="Bills G."/>
            <person name="Bluhm B."/>
            <person name="Cannon C."/>
            <person name="Castanera R."/>
            <person name="Culley D."/>
            <person name="Daum C."/>
            <person name="Ezra D."/>
            <person name="Gonzalez J."/>
            <person name="Henrissat B."/>
            <person name="Kuo A."/>
            <person name="Liang C."/>
            <person name="Lipzen A."/>
            <person name="Lutzoni F."/>
            <person name="Magnuson J."/>
            <person name="Mondo S."/>
            <person name="Nolan M."/>
            <person name="Ohm R."/>
            <person name="Pangilinan J."/>
            <person name="Park H.-J."/>
            <person name="Ramirez L."/>
            <person name="Alfaro M."/>
            <person name="Sun H."/>
            <person name="Tritt A."/>
            <person name="Yoshinaga Y."/>
            <person name="Zwiers L.-H."/>
            <person name="Turgeon B."/>
            <person name="Goodwin S."/>
            <person name="Spatafora J."/>
            <person name="Crous P."/>
            <person name="Grigoriev I."/>
        </authorList>
    </citation>
    <scope>NUCLEOTIDE SEQUENCE</scope>
    <source>
        <strain evidence="3">CBS 119925</strain>
    </source>
</reference>
<keyword evidence="4" id="KW-1185">Reference proteome</keyword>